<gene>
    <name evidence="2" type="ORF">AB4876_05730</name>
</gene>
<dbReference type="Pfam" id="PF17198">
    <property type="entry name" value="AveC_like"/>
    <property type="match status" value="1"/>
</dbReference>
<keyword evidence="1" id="KW-0812">Transmembrane</keyword>
<feature type="transmembrane region" description="Helical" evidence="1">
    <location>
        <begin position="162"/>
        <end position="182"/>
    </location>
</feature>
<proteinExistence type="predicted"/>
<reference evidence="2 3" key="1">
    <citation type="journal article" date="2011" name="Int. J. Syst. Evol. Microbiol.">
        <title>Zhongshania antarctica gen. nov., sp. nov. and Zhongshania guokunii sp. nov., gammaproteobacteria respectively isolated from coastal attached (fast) ice and surface seawater of the Antarctic.</title>
        <authorList>
            <person name="Li H.J."/>
            <person name="Zhang X.Y."/>
            <person name="Chen C.X."/>
            <person name="Zhang Y.J."/>
            <person name="Gao Z.M."/>
            <person name="Yu Y."/>
            <person name="Chen X.L."/>
            <person name="Chen B."/>
            <person name="Zhang Y.Z."/>
        </authorList>
    </citation>
    <scope>NUCLEOTIDE SEQUENCE [LARGE SCALE GENOMIC DNA]</scope>
    <source>
        <strain evidence="2 3">ZS6-22T</strain>
    </source>
</reference>
<dbReference type="RefSeq" id="WP_368380687.1">
    <property type="nucleotide sequence ID" value="NZ_JBFRYA010000004.1"/>
</dbReference>
<dbReference type="InterPro" id="IPR033459">
    <property type="entry name" value="AveC-like"/>
</dbReference>
<accession>A0ABV3U3K3</accession>
<feature type="transmembrane region" description="Helical" evidence="1">
    <location>
        <begin position="79"/>
        <end position="101"/>
    </location>
</feature>
<feature type="transmembrane region" description="Helical" evidence="1">
    <location>
        <begin position="113"/>
        <end position="142"/>
    </location>
</feature>
<evidence type="ECO:0000313" key="2">
    <source>
        <dbReference type="EMBL" id="MEX1668402.1"/>
    </source>
</evidence>
<evidence type="ECO:0000256" key="1">
    <source>
        <dbReference type="SAM" id="Phobius"/>
    </source>
</evidence>
<evidence type="ECO:0000313" key="3">
    <source>
        <dbReference type="Proteomes" id="UP001557485"/>
    </source>
</evidence>
<keyword evidence="1" id="KW-1133">Transmembrane helix</keyword>
<keyword evidence="1" id="KW-0472">Membrane</keyword>
<dbReference type="Proteomes" id="UP001557485">
    <property type="component" value="Unassembled WGS sequence"/>
</dbReference>
<comment type="caution">
    <text evidence="2">The sequence shown here is derived from an EMBL/GenBank/DDBJ whole genome shotgun (WGS) entry which is preliminary data.</text>
</comment>
<feature type="transmembrane region" description="Helical" evidence="1">
    <location>
        <begin position="6"/>
        <end position="23"/>
    </location>
</feature>
<feature type="transmembrane region" description="Helical" evidence="1">
    <location>
        <begin position="203"/>
        <end position="230"/>
    </location>
</feature>
<protein>
    <submittedName>
        <fullName evidence="2">Spirocyclase AveC family protein</fullName>
    </submittedName>
</protein>
<keyword evidence="3" id="KW-1185">Reference proteome</keyword>
<feature type="transmembrane region" description="Helical" evidence="1">
    <location>
        <begin position="35"/>
        <end position="59"/>
    </location>
</feature>
<sequence length="235" mass="27213">MSTSNFELFWLYTSLALLCYGIFDSHKQRKLSRHLLYFICGGSIFWQEFYADWGAFLVWNEGFYMMPWGKTLWSIEHKPWFNVAAYPVFMWAAFTSISALIKYFNTASNTKKLFIICATVAGPTLYFFNVVTEYLAVAQAGLWTYTKTIGPALRTEAGTMPLLYPGIPFALFAVILAFLLHYQNDKGQAQIEKILCKRHLDDTPLAQVLFWIAIWNSCYWLALCTPLIIIRQYFS</sequence>
<name>A0ABV3U3K3_9GAMM</name>
<dbReference type="EMBL" id="JBFRYA010000004">
    <property type="protein sequence ID" value="MEX1668402.1"/>
    <property type="molecule type" value="Genomic_DNA"/>
</dbReference>
<organism evidence="2 3">
    <name type="scientific">Zhongshania guokunii</name>
    <dbReference type="NCBI Taxonomy" id="641783"/>
    <lineage>
        <taxon>Bacteria</taxon>
        <taxon>Pseudomonadati</taxon>
        <taxon>Pseudomonadota</taxon>
        <taxon>Gammaproteobacteria</taxon>
        <taxon>Cellvibrionales</taxon>
        <taxon>Spongiibacteraceae</taxon>
        <taxon>Zhongshania</taxon>
    </lineage>
</organism>